<gene>
    <name evidence="1" type="ORF">PHMEG_0007342</name>
</gene>
<dbReference type="OrthoDB" id="126554at2759"/>
<name>A0A225WMQ2_9STRA</name>
<evidence type="ECO:0000313" key="1">
    <source>
        <dbReference type="EMBL" id="OWZ18548.1"/>
    </source>
</evidence>
<proteinExistence type="predicted"/>
<accession>A0A225WMQ2</accession>
<comment type="caution">
    <text evidence="1">The sequence shown here is derived from an EMBL/GenBank/DDBJ whole genome shotgun (WGS) entry which is preliminary data.</text>
</comment>
<organism evidence="1 2">
    <name type="scientific">Phytophthora megakarya</name>
    <dbReference type="NCBI Taxonomy" id="4795"/>
    <lineage>
        <taxon>Eukaryota</taxon>
        <taxon>Sar</taxon>
        <taxon>Stramenopiles</taxon>
        <taxon>Oomycota</taxon>
        <taxon>Peronosporomycetes</taxon>
        <taxon>Peronosporales</taxon>
        <taxon>Peronosporaceae</taxon>
        <taxon>Phytophthora</taxon>
    </lineage>
</organism>
<protein>
    <recommendedName>
        <fullName evidence="3">Eukaryotic/viral aspartic protease</fullName>
    </recommendedName>
</protein>
<reference evidence="2" key="1">
    <citation type="submission" date="2017-03" db="EMBL/GenBank/DDBJ databases">
        <title>Phytopthora megakarya and P. palmivora, two closely related causual agents of cacao black pod achieved similar genome size and gene model numbers by different mechanisms.</title>
        <authorList>
            <person name="Ali S."/>
            <person name="Shao J."/>
            <person name="Larry D.J."/>
            <person name="Kronmiller B."/>
            <person name="Shen D."/>
            <person name="Strem M.D."/>
            <person name="Melnick R.L."/>
            <person name="Guiltinan M.J."/>
            <person name="Tyler B.M."/>
            <person name="Meinhardt L.W."/>
            <person name="Bailey B.A."/>
        </authorList>
    </citation>
    <scope>NUCLEOTIDE SEQUENCE [LARGE SCALE GENOMIC DNA]</scope>
    <source>
        <strain evidence="2">zdho120</strain>
    </source>
</reference>
<evidence type="ECO:0000313" key="2">
    <source>
        <dbReference type="Proteomes" id="UP000198211"/>
    </source>
</evidence>
<dbReference type="AlphaFoldDB" id="A0A225WMQ2"/>
<dbReference type="EMBL" id="NBNE01000572">
    <property type="protein sequence ID" value="OWZ18548.1"/>
    <property type="molecule type" value="Genomic_DNA"/>
</dbReference>
<sequence length="120" mass="13890">MFETYLIMVVVWRYKGEDHDNSPSFGEDQITLGSGVCLDMWIMDHCAGVEILLGTDFMIPAGVRLDMFHANAKLPDEVQIPLVKTRNMIYEVEVCYEESGPETAMDIPRREWRTFRVSKR</sequence>
<dbReference type="Proteomes" id="UP000198211">
    <property type="component" value="Unassembled WGS sequence"/>
</dbReference>
<evidence type="ECO:0008006" key="3">
    <source>
        <dbReference type="Google" id="ProtNLM"/>
    </source>
</evidence>
<keyword evidence="2" id="KW-1185">Reference proteome</keyword>